<dbReference type="GO" id="GO:0005886">
    <property type="term" value="C:plasma membrane"/>
    <property type="evidence" value="ECO:0007669"/>
    <property type="project" value="TreeGrafter"/>
</dbReference>
<evidence type="ECO:0000313" key="4">
    <source>
        <dbReference type="EMBL" id="SDI64061.1"/>
    </source>
</evidence>
<keyword evidence="2" id="KW-1133">Transmembrane helix</keyword>
<dbReference type="InterPro" id="IPR052894">
    <property type="entry name" value="AsmA-related"/>
</dbReference>
<sequence length="649" mass="66976">MRLLFRIIGFFIVMALVAVVSLLLLPGDRIARIAADQIEAQTGRAVTLSGDTQVSFWPVLGVSTGKMAIANADWAQGGPMMEADSLKVGVDMAALIGGSIRITGLEAENPVIRLETAADGRANWQVGVEGVSPSGVSDSAPNPLSLTLDRALITNATVSYTDRATGATSVYEGVGFDMRWPDAAGAADFVLTLQPGGSPVEVTATVQNFAGLFEGAAQPMVARARLGGGSVSFDGRGGPGLFAQGQLKADLPDTGAALAALGVGGVDIPRGLGRAVSLQAGLDFNGTRAVLDGMSLALDSNRLSGAVTVALRDTPLVTGRLSAGALDLTALSASSGSGGSGGGTPKAGGGWPRDRIDASGLAAFDADLTLAAQSVDLGQFKLGATEIRATNTQSRAVFDIQRMAAYGGQIAGDFVMNNRSGLSVGGRLRATGVDMKALLTAAAGISRFKATGEARVEFLGVGNSLDAIMRSLSGNGGFSTGRGVIDGIDLDRLMRGDMTTGGTTVFDAMTASFTIAGGVLRNDDLSMALPFAKATGQGQIDLGGQSIDYTVTPISLTARDGRGLQVPVRVRGPWADPKISIDLEKAVKQNFEAEIDAKEQEVKQKVEDKITDKLGVDRNADQSVEDAVKDKVEDKLKDELKKGLGKLFE</sequence>
<feature type="domain" description="AsmA" evidence="3">
    <location>
        <begin position="5"/>
        <end position="168"/>
    </location>
</feature>
<dbReference type="EMBL" id="FNEB01000004">
    <property type="protein sequence ID" value="SDI64061.1"/>
    <property type="molecule type" value="Genomic_DNA"/>
</dbReference>
<dbReference type="OrthoDB" id="5439561at2"/>
<keyword evidence="5" id="KW-1185">Reference proteome</keyword>
<name>A0A1G8M817_9RHOB</name>
<gene>
    <name evidence="4" type="ORF">SAMN05421850_10483</name>
</gene>
<reference evidence="4 5" key="1">
    <citation type="submission" date="2016-10" db="EMBL/GenBank/DDBJ databases">
        <authorList>
            <person name="de Groot N.N."/>
        </authorList>
    </citation>
    <scope>NUCLEOTIDE SEQUENCE [LARGE SCALE GENOMIC DNA]</scope>
    <source>
        <strain evidence="4 5">DSM 28010</strain>
    </source>
</reference>
<keyword evidence="2" id="KW-0812">Transmembrane</keyword>
<proteinExistence type="predicted"/>
<dbReference type="STRING" id="490829.SAMN05421850_10483"/>
<accession>A0A1G8M817</accession>
<keyword evidence="2" id="KW-0472">Membrane</keyword>
<dbReference type="Pfam" id="PF05170">
    <property type="entry name" value="AsmA"/>
    <property type="match status" value="2"/>
</dbReference>
<dbReference type="PANTHER" id="PTHR30441:SF4">
    <property type="entry name" value="PROTEIN ASMA"/>
    <property type="match status" value="1"/>
</dbReference>
<feature type="transmembrane region" description="Helical" evidence="2">
    <location>
        <begin position="7"/>
        <end position="25"/>
    </location>
</feature>
<dbReference type="PANTHER" id="PTHR30441">
    <property type="entry name" value="DUF748 DOMAIN-CONTAINING PROTEIN"/>
    <property type="match status" value="1"/>
</dbReference>
<feature type="domain" description="AsmA" evidence="3">
    <location>
        <begin position="345"/>
        <end position="524"/>
    </location>
</feature>
<evidence type="ECO:0000313" key="5">
    <source>
        <dbReference type="Proteomes" id="UP000199340"/>
    </source>
</evidence>
<dbReference type="RefSeq" id="WP_090028433.1">
    <property type="nucleotide sequence ID" value="NZ_FNEB01000004.1"/>
</dbReference>
<dbReference type="AlphaFoldDB" id="A0A1G8M817"/>
<dbReference type="InterPro" id="IPR007844">
    <property type="entry name" value="AsmA"/>
</dbReference>
<organism evidence="4 5">
    <name type="scientific">Lutimaribacter saemankumensis</name>
    <dbReference type="NCBI Taxonomy" id="490829"/>
    <lineage>
        <taxon>Bacteria</taxon>
        <taxon>Pseudomonadati</taxon>
        <taxon>Pseudomonadota</taxon>
        <taxon>Alphaproteobacteria</taxon>
        <taxon>Rhodobacterales</taxon>
        <taxon>Roseobacteraceae</taxon>
        <taxon>Lutimaribacter</taxon>
    </lineage>
</organism>
<evidence type="ECO:0000259" key="3">
    <source>
        <dbReference type="Pfam" id="PF05170"/>
    </source>
</evidence>
<feature type="coiled-coil region" evidence="1">
    <location>
        <begin position="581"/>
        <end position="608"/>
    </location>
</feature>
<protein>
    <submittedName>
        <fullName evidence="4">AsmA protein</fullName>
    </submittedName>
</protein>
<evidence type="ECO:0000256" key="1">
    <source>
        <dbReference type="SAM" id="Coils"/>
    </source>
</evidence>
<dbReference type="GO" id="GO:0090313">
    <property type="term" value="P:regulation of protein targeting to membrane"/>
    <property type="evidence" value="ECO:0007669"/>
    <property type="project" value="TreeGrafter"/>
</dbReference>
<dbReference type="Proteomes" id="UP000199340">
    <property type="component" value="Unassembled WGS sequence"/>
</dbReference>
<keyword evidence="1" id="KW-0175">Coiled coil</keyword>
<evidence type="ECO:0000256" key="2">
    <source>
        <dbReference type="SAM" id="Phobius"/>
    </source>
</evidence>